<comment type="similarity">
    <text evidence="2 10 11">Belongs to the TonB-dependent receptor family.</text>
</comment>
<name>A0A7X2LVL0_9BURK</name>
<feature type="domain" description="TonB-dependent receptor-like beta-barrel" evidence="13">
    <location>
        <begin position="397"/>
        <end position="906"/>
    </location>
</feature>
<evidence type="ECO:0000256" key="11">
    <source>
        <dbReference type="RuleBase" id="RU003357"/>
    </source>
</evidence>
<accession>A0A7X2LVL0</accession>
<dbReference type="EMBL" id="WKJJ01000021">
    <property type="protein sequence ID" value="MRV75571.1"/>
    <property type="molecule type" value="Genomic_DNA"/>
</dbReference>
<gene>
    <name evidence="15" type="ORF">GJ700_28030</name>
</gene>
<evidence type="ECO:0000313" key="16">
    <source>
        <dbReference type="Proteomes" id="UP000446768"/>
    </source>
</evidence>
<protein>
    <submittedName>
        <fullName evidence="15">TonB-dependent receptor</fullName>
    </submittedName>
</protein>
<dbReference type="InterPro" id="IPR012910">
    <property type="entry name" value="Plug_dom"/>
</dbReference>
<dbReference type="RefSeq" id="WP_154380240.1">
    <property type="nucleotide sequence ID" value="NZ_WKJJ01000021.1"/>
</dbReference>
<evidence type="ECO:0000256" key="3">
    <source>
        <dbReference type="ARBA" id="ARBA00022448"/>
    </source>
</evidence>
<comment type="subcellular location">
    <subcellularLocation>
        <location evidence="1 10">Cell outer membrane</location>
        <topology evidence="1 10">Multi-pass membrane protein</topology>
    </subcellularLocation>
</comment>
<dbReference type="Gene3D" id="2.40.170.20">
    <property type="entry name" value="TonB-dependent receptor, beta-barrel domain"/>
    <property type="match status" value="1"/>
</dbReference>
<feature type="domain" description="TonB-dependent receptor plug" evidence="14">
    <location>
        <begin position="54"/>
        <end position="165"/>
    </location>
</feature>
<feature type="signal peptide" evidence="12">
    <location>
        <begin position="1"/>
        <end position="31"/>
    </location>
</feature>
<sequence length="945" mass="102044">MMKETVLSRAVRLSFSGTLVAAGMLATPAMAQNAGEAIQRVEITGSSIKRLASETVLPVTVIRQEDIVRTGATSAQDLVNLIPGNFGGTVAAGNVGASGVASTANLRALGSKYTLVLLNGRRVANYAVGNQPVDLNSIPLSAIERIEVLRDGASAVYGADAVAGVINFILKKDYKGLEATVYATKVDQGGGQVKSYNITGGFGDLNKERFNVLFSYNHEEDDVLRAKDRAFANTANRPDLGINKASPRNGVPNLNFTDTLGNKYTGVNPYRYVDCKNEEFALVTNSVTGCGTDYVKFIDLIPEAKHDNFVSRAVFNIDDNHQLYAEAAYTKDHSKSTYSPAPYTKSMVYPSTGRFYPKSITLPKGMTLPKGYKMPNGTVLAADTVLASDMAVTPTGNISGTWRTVAGGGRTDLTDTKNTRFVIGAKGEIAGWDYDTGITYGKNQVEISFGPGKFSYAKLTPLVSSGEINVFGSQDATSLAKLLGAQITGFENGGTSTSTEFDFKASKEIFQLPAGGVGFSAGFSHRKEKLDQVSSPTLASGDEVGGAGEVPGVSGSRKVTGVFTEMNIPIVKSLEGNLAARYDKYENSFGTSFNNLSPKVGVTWRPDATTMIRASAARGFRAPTLYDNLLPYAVNNTSSNFSDPIRCPNGTPIKSTANPVGGYKDECNVQLDTRNGGSKTLEPEKSKQFTLGVVFQPSAAFSGSVDYWNVKIAKAIQPMSENTVMGDPVRYAGNFYRFDPRTDPDAKNPIVSSNPDLPLAFIDLPRVNSGQFFASGFDLNLNFRKKSDWGNWTANLDSTLYATHGYQYQGEAQVSDLGKYKDFGPVPRYRQALTVAWAMGAWNASVTHNYTDGYEDFTDPAAVGANYPEIRKVAAYKTIDMTVGWKAPVDWLYAKSLSATFGIKNILDTDPPSSRTSANFQTGYDAQFTNPLGRTFYFRVNYKFM</sequence>
<evidence type="ECO:0000256" key="10">
    <source>
        <dbReference type="PROSITE-ProRule" id="PRU01360"/>
    </source>
</evidence>
<evidence type="ECO:0000256" key="7">
    <source>
        <dbReference type="ARBA" id="ARBA00023136"/>
    </source>
</evidence>
<evidence type="ECO:0000256" key="6">
    <source>
        <dbReference type="ARBA" id="ARBA00023077"/>
    </source>
</evidence>
<dbReference type="Pfam" id="PF07715">
    <property type="entry name" value="Plug"/>
    <property type="match status" value="1"/>
</dbReference>
<keyword evidence="7 10" id="KW-0472">Membrane</keyword>
<evidence type="ECO:0000256" key="12">
    <source>
        <dbReference type="SAM" id="SignalP"/>
    </source>
</evidence>
<comment type="caution">
    <text evidence="15">The sequence shown here is derived from an EMBL/GenBank/DDBJ whole genome shotgun (WGS) entry which is preliminary data.</text>
</comment>
<keyword evidence="3 10" id="KW-0813">Transport</keyword>
<feature type="chain" id="PRO_5030953751" evidence="12">
    <location>
        <begin position="32"/>
        <end position="945"/>
    </location>
</feature>
<dbReference type="Proteomes" id="UP000446768">
    <property type="component" value="Unassembled WGS sequence"/>
</dbReference>
<dbReference type="GO" id="GO:0009279">
    <property type="term" value="C:cell outer membrane"/>
    <property type="evidence" value="ECO:0007669"/>
    <property type="project" value="UniProtKB-SubCell"/>
</dbReference>
<evidence type="ECO:0000256" key="9">
    <source>
        <dbReference type="ARBA" id="ARBA00023237"/>
    </source>
</evidence>
<dbReference type="InterPro" id="IPR037066">
    <property type="entry name" value="Plug_dom_sf"/>
</dbReference>
<reference evidence="15 16" key="1">
    <citation type="submission" date="2019-11" db="EMBL/GenBank/DDBJ databases">
        <title>Novel species isolated from a subtropical stream in China.</title>
        <authorList>
            <person name="Lu H."/>
        </authorList>
    </citation>
    <scope>NUCLEOTIDE SEQUENCE [LARGE SCALE GENOMIC DNA]</scope>
    <source>
        <strain evidence="15 16">FT92W</strain>
    </source>
</reference>
<keyword evidence="6 11" id="KW-0798">TonB box</keyword>
<evidence type="ECO:0000256" key="8">
    <source>
        <dbReference type="ARBA" id="ARBA00023170"/>
    </source>
</evidence>
<dbReference type="AlphaFoldDB" id="A0A7X2LVL0"/>
<keyword evidence="16" id="KW-1185">Reference proteome</keyword>
<dbReference type="Gene3D" id="2.170.130.10">
    <property type="entry name" value="TonB-dependent receptor, plug domain"/>
    <property type="match status" value="1"/>
</dbReference>
<dbReference type="InterPro" id="IPR039426">
    <property type="entry name" value="TonB-dep_rcpt-like"/>
</dbReference>
<evidence type="ECO:0000256" key="5">
    <source>
        <dbReference type="ARBA" id="ARBA00022692"/>
    </source>
</evidence>
<dbReference type="PANTHER" id="PTHR47234:SF2">
    <property type="entry name" value="TONB-DEPENDENT RECEPTOR"/>
    <property type="match status" value="1"/>
</dbReference>
<evidence type="ECO:0000259" key="13">
    <source>
        <dbReference type="Pfam" id="PF00593"/>
    </source>
</evidence>
<dbReference type="CDD" id="cd01347">
    <property type="entry name" value="ligand_gated_channel"/>
    <property type="match status" value="1"/>
</dbReference>
<organism evidence="15 16">
    <name type="scientific">Pseudoduganella rivuli</name>
    <dbReference type="NCBI Taxonomy" id="2666085"/>
    <lineage>
        <taxon>Bacteria</taxon>
        <taxon>Pseudomonadati</taxon>
        <taxon>Pseudomonadota</taxon>
        <taxon>Betaproteobacteria</taxon>
        <taxon>Burkholderiales</taxon>
        <taxon>Oxalobacteraceae</taxon>
        <taxon>Telluria group</taxon>
        <taxon>Pseudoduganella</taxon>
    </lineage>
</organism>
<keyword evidence="12" id="KW-0732">Signal</keyword>
<dbReference type="Pfam" id="PF00593">
    <property type="entry name" value="TonB_dep_Rec_b-barrel"/>
    <property type="match status" value="1"/>
</dbReference>
<evidence type="ECO:0000313" key="15">
    <source>
        <dbReference type="EMBL" id="MRV75571.1"/>
    </source>
</evidence>
<dbReference type="InterPro" id="IPR036942">
    <property type="entry name" value="Beta-barrel_TonB_sf"/>
</dbReference>
<keyword evidence="4 10" id="KW-1134">Transmembrane beta strand</keyword>
<dbReference type="SUPFAM" id="SSF56935">
    <property type="entry name" value="Porins"/>
    <property type="match status" value="1"/>
</dbReference>
<dbReference type="InterPro" id="IPR000531">
    <property type="entry name" value="Beta-barrel_TonB"/>
</dbReference>
<keyword evidence="9 10" id="KW-0998">Cell outer membrane</keyword>
<dbReference type="PROSITE" id="PS52016">
    <property type="entry name" value="TONB_DEPENDENT_REC_3"/>
    <property type="match status" value="1"/>
</dbReference>
<proteinExistence type="inferred from homology"/>
<keyword evidence="5 10" id="KW-0812">Transmembrane</keyword>
<evidence type="ECO:0000259" key="14">
    <source>
        <dbReference type="Pfam" id="PF07715"/>
    </source>
</evidence>
<keyword evidence="8 15" id="KW-0675">Receptor</keyword>
<dbReference type="PANTHER" id="PTHR47234">
    <property type="match status" value="1"/>
</dbReference>
<evidence type="ECO:0000256" key="4">
    <source>
        <dbReference type="ARBA" id="ARBA00022452"/>
    </source>
</evidence>
<evidence type="ECO:0000256" key="2">
    <source>
        <dbReference type="ARBA" id="ARBA00009810"/>
    </source>
</evidence>
<evidence type="ECO:0000256" key="1">
    <source>
        <dbReference type="ARBA" id="ARBA00004571"/>
    </source>
</evidence>